<dbReference type="SMART" id="SM00248">
    <property type="entry name" value="ANK"/>
    <property type="match status" value="15"/>
</dbReference>
<feature type="repeat" description="ANK" evidence="1">
    <location>
        <begin position="491"/>
        <end position="523"/>
    </location>
</feature>
<dbReference type="InterPro" id="IPR002110">
    <property type="entry name" value="Ankyrin_rpt"/>
</dbReference>
<reference evidence="2" key="1">
    <citation type="submission" date="2023-08" db="EMBL/GenBank/DDBJ databases">
        <authorList>
            <person name="Chen Y."/>
            <person name="Shah S."/>
            <person name="Dougan E. K."/>
            <person name="Thang M."/>
            <person name="Chan C."/>
        </authorList>
    </citation>
    <scope>NUCLEOTIDE SEQUENCE</scope>
</reference>
<dbReference type="InterPro" id="IPR036770">
    <property type="entry name" value="Ankyrin_rpt-contain_sf"/>
</dbReference>
<dbReference type="PROSITE" id="PS50088">
    <property type="entry name" value="ANK_REPEAT"/>
    <property type="match status" value="6"/>
</dbReference>
<name>A0AA36MWK6_9DINO</name>
<dbReference type="AlphaFoldDB" id="A0AA36MWK6"/>
<feature type="repeat" description="ANK" evidence="1">
    <location>
        <begin position="218"/>
        <end position="250"/>
    </location>
</feature>
<feature type="repeat" description="ANK" evidence="1">
    <location>
        <begin position="384"/>
        <end position="416"/>
    </location>
</feature>
<dbReference type="Pfam" id="PF12796">
    <property type="entry name" value="Ank_2"/>
    <property type="match status" value="5"/>
</dbReference>
<organism evidence="2 3">
    <name type="scientific">Effrenium voratum</name>
    <dbReference type="NCBI Taxonomy" id="2562239"/>
    <lineage>
        <taxon>Eukaryota</taxon>
        <taxon>Sar</taxon>
        <taxon>Alveolata</taxon>
        <taxon>Dinophyceae</taxon>
        <taxon>Suessiales</taxon>
        <taxon>Symbiodiniaceae</taxon>
        <taxon>Effrenium</taxon>
    </lineage>
</organism>
<proteinExistence type="predicted"/>
<protein>
    <submittedName>
        <fullName evidence="2">Uncharacterized protein</fullName>
    </submittedName>
</protein>
<keyword evidence="3" id="KW-1185">Reference proteome</keyword>
<dbReference type="PANTHER" id="PTHR24121">
    <property type="entry name" value="NO MECHANORECEPTOR POTENTIAL C, ISOFORM D-RELATED"/>
    <property type="match status" value="1"/>
</dbReference>
<dbReference type="PANTHER" id="PTHR24121:SF21">
    <property type="entry name" value="ANKYRIN REPEAT FAMILY PROTEIN"/>
    <property type="match status" value="1"/>
</dbReference>
<feature type="repeat" description="ANK" evidence="1">
    <location>
        <begin position="185"/>
        <end position="217"/>
    </location>
</feature>
<feature type="repeat" description="ANK" evidence="1">
    <location>
        <begin position="351"/>
        <end position="383"/>
    </location>
</feature>
<dbReference type="PROSITE" id="PS50297">
    <property type="entry name" value="ANK_REP_REGION"/>
    <property type="match status" value="4"/>
</dbReference>
<comment type="caution">
    <text evidence="2">The sequence shown here is derived from an EMBL/GenBank/DDBJ whole genome shotgun (WGS) entry which is preliminary data.</text>
</comment>
<dbReference type="Proteomes" id="UP001178507">
    <property type="component" value="Unassembled WGS sequence"/>
</dbReference>
<evidence type="ECO:0000313" key="2">
    <source>
        <dbReference type="EMBL" id="CAJ1382426.1"/>
    </source>
</evidence>
<accession>A0AA36MWK6</accession>
<dbReference type="EMBL" id="CAUJNA010000902">
    <property type="protein sequence ID" value="CAJ1382426.1"/>
    <property type="molecule type" value="Genomic_DNA"/>
</dbReference>
<evidence type="ECO:0000256" key="1">
    <source>
        <dbReference type="PROSITE-ProRule" id="PRU00023"/>
    </source>
</evidence>
<dbReference type="SUPFAM" id="SSF48403">
    <property type="entry name" value="Ankyrin repeat"/>
    <property type="match status" value="2"/>
</dbReference>
<evidence type="ECO:0000313" key="3">
    <source>
        <dbReference type="Proteomes" id="UP001178507"/>
    </source>
</evidence>
<keyword evidence="1" id="KW-0040">ANK repeat</keyword>
<gene>
    <name evidence="2" type="ORF">EVOR1521_LOCUS9798</name>
</gene>
<feature type="repeat" description="ANK" evidence="1">
    <location>
        <begin position="318"/>
        <end position="345"/>
    </location>
</feature>
<sequence length="1033" mass="112885">MGLQHEDLEIAKEEQRALQTKQIPDLHERFRLRDEMKAKVDQLTAELLDGPDQLGQKALHLAARWGTRDAFELLAEMRRGDLRERDRLGRLPLHRAAEAGDGALLQSVIAFYETDELQALDKNQHSALDLAVLSGAVEAVRAIASSCAQPAPGKRSPVHLAAQWNHAELLEELGHVFAVDGGDLQETRPLHLAARFGHSEAVSVLLGLRADAAKATSFGRTPLHWAALNGHSGVAEQLMDAGCPAEARDNSGWTAFHWTLRRCHAECSRKLMRRDADLPGDLKNGRGCLHVAACFDVETTLIEDLAAPPSSLSATDVRGKTPLHLAAQWGRIGVVAKLLELQSDLGLCCSHGRTALYLAAQRGNRGAAELLLAAKADAMLADLNGVAPVFAAARRGHFETVFTILEHKVDVSLAEKDGMTLLHWAAKHNNCQAAFRLAALAPSLVSATTRHGRTALHAACAAQSEQAALELLRLRCDANLPQKDSCGFLGDGWQPIHLAARFGNQKLVLSLAEHSCDLQAVAKVQGRRPVHLLAQWNRLETFRTEGLDFFARDGLGRTAWHAAALRGHTRIFHDRYMMRGRSKDGQMNILSQCTVDAQQRTALHLAAKKGFHELVRDILSNFLGDGEAFNARWHMPSSKQPAPDEEPPPPVPLLMKDADGRLPLHLAARNGFAQVTSILAKFMLEKLECSEEQLQEPDHQQQSPLQLALQKGHKDVARRLVDVLGTSVPERLKELEAKEALVAASLGTQVVVKENFTTDSGEHLEKGLQGSLLGYGAEVTVQFEGRAPTVLTVCELARCAVEKSYLLNGCAWRRRAKQDYPSICKFSEPMSCTPLAREGAGDFKEGDVVRGFEENGRLRMADGFLPFALQARSRAVPALTPWSGPSLSRGQLLRTRDAGKLRGRVPAGALGVVCRVEETDRALVKFQGGRQMLAGAEFGELEVLPYVTLLEEPRDIPPDGLVVLDSKKGAHAARCGKVRQGEDGRNGARFQVIFPDGSSSPLLAERMGLRNISCPPSLQELEEYLQAVSRNCQ</sequence>
<dbReference type="Gene3D" id="1.25.40.20">
    <property type="entry name" value="Ankyrin repeat-containing domain"/>
    <property type="match status" value="5"/>
</dbReference>